<proteinExistence type="predicted"/>
<gene>
    <name evidence="2" type="ORF">C8N38_10820</name>
</gene>
<organism evidence="2 3">
    <name type="scientific">Rhodovulum kholense</name>
    <dbReference type="NCBI Taxonomy" id="453584"/>
    <lineage>
        <taxon>Bacteria</taxon>
        <taxon>Pseudomonadati</taxon>
        <taxon>Pseudomonadota</taxon>
        <taxon>Alphaproteobacteria</taxon>
        <taxon>Rhodobacterales</taxon>
        <taxon>Paracoccaceae</taxon>
        <taxon>Rhodovulum</taxon>
    </lineage>
</organism>
<sequence>MTPDELVSRLAPVRVPADFARFGGQDACVALALGLLAGAILSALWRAVTAPRARPLDEARAAIAALAGLPPQERLAGLALLLRDLGGTAPPSMRQALYDPGTAPDPASLEAAVIAAARRAER</sequence>
<comment type="caution">
    <text evidence="2">The sequence shown here is derived from an EMBL/GenBank/DDBJ whole genome shotgun (WGS) entry which is preliminary data.</text>
</comment>
<evidence type="ECO:0000313" key="3">
    <source>
        <dbReference type="Proteomes" id="UP000244037"/>
    </source>
</evidence>
<accession>A0A8E3AQ69</accession>
<keyword evidence="1" id="KW-1133">Transmembrane helix</keyword>
<dbReference type="RefSeq" id="WP_108027342.1">
    <property type="nucleotide sequence ID" value="NZ_QAYC01000008.1"/>
</dbReference>
<evidence type="ECO:0000313" key="2">
    <source>
        <dbReference type="EMBL" id="PTW48271.1"/>
    </source>
</evidence>
<name>A0A8E3AQ69_9RHOB</name>
<dbReference type="AlphaFoldDB" id="A0A8E3AQ69"/>
<keyword evidence="3" id="KW-1185">Reference proteome</keyword>
<evidence type="ECO:0000256" key="1">
    <source>
        <dbReference type="SAM" id="Phobius"/>
    </source>
</evidence>
<keyword evidence="1" id="KW-0812">Transmembrane</keyword>
<dbReference type="EMBL" id="QAYC01000008">
    <property type="protein sequence ID" value="PTW48271.1"/>
    <property type="molecule type" value="Genomic_DNA"/>
</dbReference>
<reference evidence="2 3" key="1">
    <citation type="submission" date="2018-04" db="EMBL/GenBank/DDBJ databases">
        <title>Genomic Encyclopedia of Archaeal and Bacterial Type Strains, Phase II (KMG-II): from individual species to whole genera.</title>
        <authorList>
            <person name="Goeker M."/>
        </authorList>
    </citation>
    <scope>NUCLEOTIDE SEQUENCE [LARGE SCALE GENOMIC DNA]</scope>
    <source>
        <strain evidence="2 3">DSM 19783</strain>
    </source>
</reference>
<feature type="transmembrane region" description="Helical" evidence="1">
    <location>
        <begin position="29"/>
        <end position="48"/>
    </location>
</feature>
<dbReference type="Proteomes" id="UP000244037">
    <property type="component" value="Unassembled WGS sequence"/>
</dbReference>
<keyword evidence="1" id="KW-0472">Membrane</keyword>
<protein>
    <submittedName>
        <fullName evidence="2">Uncharacterized protein</fullName>
    </submittedName>
</protein>